<dbReference type="PRINTS" id="PR00457">
    <property type="entry name" value="ANPEROXIDASE"/>
</dbReference>
<dbReference type="EMBL" id="CP111014">
    <property type="protein sequence ID" value="WAQ98851.1"/>
    <property type="molecule type" value="Genomic_DNA"/>
</dbReference>
<dbReference type="InterPro" id="IPR010255">
    <property type="entry name" value="Haem_peroxidase_sf"/>
</dbReference>
<reference evidence="5" key="1">
    <citation type="submission" date="2022-11" db="EMBL/GenBank/DDBJ databases">
        <title>Centuries of genome instability and evolution in soft-shell clam transmissible cancer (bioRxiv).</title>
        <authorList>
            <person name="Hart S.F.M."/>
            <person name="Yonemitsu M.A."/>
            <person name="Giersch R.M."/>
            <person name="Beal B.F."/>
            <person name="Arriagada G."/>
            <person name="Davis B.W."/>
            <person name="Ostrander E.A."/>
            <person name="Goff S.P."/>
            <person name="Metzger M.J."/>
        </authorList>
    </citation>
    <scope>NUCLEOTIDE SEQUENCE</scope>
    <source>
        <strain evidence="5">MELC-2E11</strain>
        <tissue evidence="5">Siphon/mantle</tissue>
    </source>
</reference>
<organism evidence="5 6">
    <name type="scientific">Mya arenaria</name>
    <name type="common">Soft-shell clam</name>
    <dbReference type="NCBI Taxonomy" id="6604"/>
    <lineage>
        <taxon>Eukaryota</taxon>
        <taxon>Metazoa</taxon>
        <taxon>Spiralia</taxon>
        <taxon>Lophotrochozoa</taxon>
        <taxon>Mollusca</taxon>
        <taxon>Bivalvia</taxon>
        <taxon>Autobranchia</taxon>
        <taxon>Heteroconchia</taxon>
        <taxon>Euheterodonta</taxon>
        <taxon>Imparidentia</taxon>
        <taxon>Neoheterodontei</taxon>
        <taxon>Myida</taxon>
        <taxon>Myoidea</taxon>
        <taxon>Myidae</taxon>
        <taxon>Mya</taxon>
    </lineage>
</organism>
<feature type="signal peptide" evidence="4">
    <location>
        <begin position="1"/>
        <end position="15"/>
    </location>
</feature>
<proteinExistence type="predicted"/>
<comment type="subcellular location">
    <subcellularLocation>
        <location evidence="1">Secreted</location>
    </subcellularLocation>
</comment>
<evidence type="ECO:0000256" key="3">
    <source>
        <dbReference type="ARBA" id="ARBA00023180"/>
    </source>
</evidence>
<gene>
    <name evidence="5" type="ORF">MAR_023224</name>
</gene>
<dbReference type="Gene3D" id="1.10.640.10">
    <property type="entry name" value="Haem peroxidase domain superfamily, animal type"/>
    <property type="match status" value="3"/>
</dbReference>
<evidence type="ECO:0000313" key="5">
    <source>
        <dbReference type="EMBL" id="WAQ98851.1"/>
    </source>
</evidence>
<dbReference type="PANTHER" id="PTHR11475:SF4">
    <property type="entry name" value="CHORION PEROXIDASE"/>
    <property type="match status" value="1"/>
</dbReference>
<dbReference type="PANTHER" id="PTHR11475">
    <property type="entry name" value="OXIDASE/PEROXIDASE"/>
    <property type="match status" value="1"/>
</dbReference>
<sequence>MRIVFFVILIGGSFARHDWHGRGSNSVNSVNSMTAPRSAACTTLLEEANTQFYANEFTKLSSEDLYFLTSGLAPTDKCQFLRRFLVRRRANGCPMSGQLGSMSTGTCSTTSVYRTFDGSCNNLQNPTWGMAKTVQGRLLPSNYANGAEQEHCNSDVAVVAVIADGTGAPRTTGCGSQELPDPRAISLAVHRPMADQENKTDNFFSFLNLVVGAYLVADITHIKPYLDKDGEPPHCCDGICNHPECFPIVQRNGDPFPATSECMNFVRSVAKDNCNGTRTPVNFQTSFIDLSHLAKRVTPITDAIQTLFTREHNRIADGLAAVNPHWGDERLFQVCGYKNDYDANVEPSVFVEFTTAAMRFAHAQLPALLRLFDANFNAVGNPVPVSDILFNVATYFDGGSGEGVTNLLRAFIASPIGTVAEGRDHGLPTYNQMRAFFNRSVAATFADLENIPKDIQDRLAKVYQCPDDIDLFTGGLAEDEGEALSLLHFLFNDIVTMQMKRLRTGDRLFFENREAGFTEGQLNNLRQLRLSNIICDNTSADELPRWLLVNPLPQIPIQACSDYTALDFELWREIV</sequence>
<evidence type="ECO:0000256" key="1">
    <source>
        <dbReference type="ARBA" id="ARBA00004613"/>
    </source>
</evidence>
<keyword evidence="4" id="KW-0732">Signal</keyword>
<evidence type="ECO:0000256" key="4">
    <source>
        <dbReference type="SAM" id="SignalP"/>
    </source>
</evidence>
<dbReference type="Pfam" id="PF03098">
    <property type="entry name" value="An_peroxidase"/>
    <property type="match status" value="4"/>
</dbReference>
<protein>
    <submittedName>
        <fullName evidence="5">PERO-like protein</fullName>
    </submittedName>
</protein>
<dbReference type="SUPFAM" id="SSF48113">
    <property type="entry name" value="Heme-dependent peroxidases"/>
    <property type="match status" value="1"/>
</dbReference>
<dbReference type="InterPro" id="IPR019791">
    <property type="entry name" value="Haem_peroxidase_animal"/>
</dbReference>
<keyword evidence="2" id="KW-0964">Secreted</keyword>
<dbReference type="InterPro" id="IPR037120">
    <property type="entry name" value="Haem_peroxidase_sf_animal"/>
</dbReference>
<evidence type="ECO:0000256" key="2">
    <source>
        <dbReference type="ARBA" id="ARBA00022525"/>
    </source>
</evidence>
<keyword evidence="6" id="KW-1185">Reference proteome</keyword>
<accession>A0ABY7DMC6</accession>
<dbReference type="PROSITE" id="PS50292">
    <property type="entry name" value="PEROXIDASE_3"/>
    <property type="match status" value="1"/>
</dbReference>
<dbReference type="Proteomes" id="UP001164746">
    <property type="component" value="Chromosome 3"/>
</dbReference>
<keyword evidence="3" id="KW-0325">Glycoprotein</keyword>
<name>A0ABY7DMC6_MYAAR</name>
<feature type="chain" id="PRO_5046094074" evidence="4">
    <location>
        <begin position="16"/>
        <end position="575"/>
    </location>
</feature>
<evidence type="ECO:0000313" key="6">
    <source>
        <dbReference type="Proteomes" id="UP001164746"/>
    </source>
</evidence>